<dbReference type="InterPro" id="IPR001841">
    <property type="entry name" value="Znf_RING"/>
</dbReference>
<evidence type="ECO:0000313" key="12">
    <source>
        <dbReference type="EMBL" id="CAG8543664.1"/>
    </source>
</evidence>
<dbReference type="InterPro" id="IPR013083">
    <property type="entry name" value="Znf_RING/FYVE/PHD"/>
</dbReference>
<feature type="compositionally biased region" description="Basic residues" evidence="9">
    <location>
        <begin position="28"/>
        <end position="47"/>
    </location>
</feature>
<dbReference type="FunFam" id="3.30.40.10:FF:000137">
    <property type="entry name" value="RanBP-type and C3HC4-type zinc finger-containing protein 1"/>
    <property type="match status" value="1"/>
</dbReference>
<accession>A0A9N9AVE9</accession>
<sequence length="399" mass="45613">MMLEFLKTDDSAVFATDPDMFEEATTSKSRKSRFRSFTSRRSRRNSNLRHVSDSSPSSSFSNSSQQSTPQRFSGIEYNICTSCSNPGELDHLDLCRACADILFSHHLDMNGDSNETGEIYDETLDWERRNNPIVIDDDDIERSITPILIEDDDFDTEPSLAIIGDEVHNTRERSDIYISDPPNYWWENENESPSRNFDYSYLDASVEDVLAEERDLTALVECAICCDKLPIRDFAFPTTKCSHAASICRACLNEYIIREITDKGNINIRCPDTECQMIFAQEDIREIVDEDVFSRFEALSLRFALQQVPDFRWCKNGNCPAGQIHEGGRLQCDQCKAEENEANAQKEKADKEKAEKASEGFLQQQTKPCPKCKSRIIKNGGCDHMTCRAPNCRHEFCWV</sequence>
<feature type="domain" description="RING-type" evidence="11">
    <location>
        <begin position="218"/>
        <end position="399"/>
    </location>
</feature>
<keyword evidence="3" id="KW-0677">Repeat</keyword>
<dbReference type="GO" id="GO:0004842">
    <property type="term" value="F:ubiquitin-protein transferase activity"/>
    <property type="evidence" value="ECO:0007669"/>
    <property type="project" value="InterPro"/>
</dbReference>
<dbReference type="Gene3D" id="1.20.120.1750">
    <property type="match status" value="1"/>
</dbReference>
<evidence type="ECO:0000259" key="11">
    <source>
        <dbReference type="PROSITE" id="PS51873"/>
    </source>
</evidence>
<name>A0A9N9AVE9_9GLOM</name>
<dbReference type="PANTHER" id="PTHR11685">
    <property type="entry name" value="RBR FAMILY RING FINGER AND IBR DOMAIN-CONTAINING"/>
    <property type="match status" value="1"/>
</dbReference>
<dbReference type="Gene3D" id="3.30.40.10">
    <property type="entry name" value="Zinc/RING finger domain, C3HC4 (zinc finger)"/>
    <property type="match status" value="1"/>
</dbReference>
<protein>
    <submittedName>
        <fullName evidence="12">6418_t:CDS:1</fullName>
    </submittedName>
</protein>
<evidence type="ECO:0000256" key="9">
    <source>
        <dbReference type="SAM" id="MobiDB-lite"/>
    </source>
</evidence>
<dbReference type="Pfam" id="PF22191">
    <property type="entry name" value="IBR_1"/>
    <property type="match status" value="1"/>
</dbReference>
<evidence type="ECO:0000256" key="7">
    <source>
        <dbReference type="PROSITE-ProRule" id="PRU00175"/>
    </source>
</evidence>
<keyword evidence="1" id="KW-0808">Transferase</keyword>
<evidence type="ECO:0000259" key="10">
    <source>
        <dbReference type="PROSITE" id="PS50089"/>
    </source>
</evidence>
<dbReference type="SUPFAM" id="SSF57850">
    <property type="entry name" value="RING/U-box"/>
    <property type="match status" value="2"/>
</dbReference>
<organism evidence="12 13">
    <name type="scientific">Paraglomus occultum</name>
    <dbReference type="NCBI Taxonomy" id="144539"/>
    <lineage>
        <taxon>Eukaryota</taxon>
        <taxon>Fungi</taxon>
        <taxon>Fungi incertae sedis</taxon>
        <taxon>Mucoromycota</taxon>
        <taxon>Glomeromycotina</taxon>
        <taxon>Glomeromycetes</taxon>
        <taxon>Paraglomerales</taxon>
        <taxon>Paraglomeraceae</taxon>
        <taxon>Paraglomus</taxon>
    </lineage>
</organism>
<feature type="domain" description="RING-type" evidence="10">
    <location>
        <begin position="222"/>
        <end position="271"/>
    </location>
</feature>
<dbReference type="PROSITE" id="PS51873">
    <property type="entry name" value="TRIAD"/>
    <property type="match status" value="1"/>
</dbReference>
<gene>
    <name evidence="12" type="ORF">POCULU_LOCUS4663</name>
</gene>
<keyword evidence="4 7" id="KW-0863">Zinc-finger</keyword>
<keyword evidence="13" id="KW-1185">Reference proteome</keyword>
<evidence type="ECO:0000256" key="3">
    <source>
        <dbReference type="ARBA" id="ARBA00022737"/>
    </source>
</evidence>
<dbReference type="Proteomes" id="UP000789572">
    <property type="component" value="Unassembled WGS sequence"/>
</dbReference>
<keyword evidence="2" id="KW-0479">Metal-binding</keyword>
<dbReference type="EMBL" id="CAJVPJ010000623">
    <property type="protein sequence ID" value="CAG8543664.1"/>
    <property type="molecule type" value="Genomic_DNA"/>
</dbReference>
<reference evidence="12" key="1">
    <citation type="submission" date="2021-06" db="EMBL/GenBank/DDBJ databases">
        <authorList>
            <person name="Kallberg Y."/>
            <person name="Tangrot J."/>
            <person name="Rosling A."/>
        </authorList>
    </citation>
    <scope>NUCLEOTIDE SEQUENCE</scope>
    <source>
        <strain evidence="12">IA702</strain>
    </source>
</reference>
<keyword evidence="8" id="KW-0175">Coiled coil</keyword>
<feature type="region of interest" description="Disordered" evidence="9">
    <location>
        <begin position="25"/>
        <end position="69"/>
    </location>
</feature>
<evidence type="ECO:0000256" key="6">
    <source>
        <dbReference type="ARBA" id="ARBA00022833"/>
    </source>
</evidence>
<dbReference type="GO" id="GO:0008270">
    <property type="term" value="F:zinc ion binding"/>
    <property type="evidence" value="ECO:0007669"/>
    <property type="project" value="UniProtKB-KW"/>
</dbReference>
<evidence type="ECO:0000313" key="13">
    <source>
        <dbReference type="Proteomes" id="UP000789572"/>
    </source>
</evidence>
<feature type="compositionally biased region" description="Low complexity" evidence="9">
    <location>
        <begin position="53"/>
        <end position="67"/>
    </location>
</feature>
<evidence type="ECO:0000256" key="4">
    <source>
        <dbReference type="ARBA" id="ARBA00022771"/>
    </source>
</evidence>
<evidence type="ECO:0000256" key="8">
    <source>
        <dbReference type="SAM" id="Coils"/>
    </source>
</evidence>
<dbReference type="GO" id="GO:0016567">
    <property type="term" value="P:protein ubiquitination"/>
    <property type="evidence" value="ECO:0007669"/>
    <property type="project" value="InterPro"/>
</dbReference>
<evidence type="ECO:0000256" key="5">
    <source>
        <dbReference type="ARBA" id="ARBA00022786"/>
    </source>
</evidence>
<dbReference type="AlphaFoldDB" id="A0A9N9AVE9"/>
<evidence type="ECO:0000256" key="1">
    <source>
        <dbReference type="ARBA" id="ARBA00022679"/>
    </source>
</evidence>
<dbReference type="PROSITE" id="PS50089">
    <property type="entry name" value="ZF_RING_2"/>
    <property type="match status" value="1"/>
</dbReference>
<dbReference type="InterPro" id="IPR031127">
    <property type="entry name" value="E3_UB_ligase_RBR"/>
</dbReference>
<evidence type="ECO:0000256" key="2">
    <source>
        <dbReference type="ARBA" id="ARBA00022723"/>
    </source>
</evidence>
<dbReference type="InterPro" id="IPR044066">
    <property type="entry name" value="TRIAD_supradom"/>
</dbReference>
<feature type="coiled-coil region" evidence="8">
    <location>
        <begin position="332"/>
        <end position="359"/>
    </location>
</feature>
<keyword evidence="6" id="KW-0862">Zinc</keyword>
<proteinExistence type="predicted"/>
<comment type="caution">
    <text evidence="12">The sequence shown here is derived from an EMBL/GenBank/DDBJ whole genome shotgun (WGS) entry which is preliminary data.</text>
</comment>
<dbReference type="OrthoDB" id="1431934at2759"/>
<keyword evidence="5" id="KW-0833">Ubl conjugation pathway</keyword>